<dbReference type="EMBL" id="CAEZYY010000047">
    <property type="protein sequence ID" value="CAB4768407.1"/>
    <property type="molecule type" value="Genomic_DNA"/>
</dbReference>
<proteinExistence type="inferred from homology"/>
<dbReference type="SUPFAM" id="SSF51419">
    <property type="entry name" value="PLP-binding barrel"/>
    <property type="match status" value="1"/>
</dbReference>
<dbReference type="SMART" id="SM01119">
    <property type="entry name" value="D-ser_dehydrat"/>
    <property type="match status" value="1"/>
</dbReference>
<dbReference type="PANTHER" id="PTHR28004:SF2">
    <property type="entry name" value="D-SERINE DEHYDRATASE"/>
    <property type="match status" value="1"/>
</dbReference>
<dbReference type="Gene3D" id="3.20.20.10">
    <property type="entry name" value="Alanine racemase"/>
    <property type="match status" value="1"/>
</dbReference>
<dbReference type="Pfam" id="PF01168">
    <property type="entry name" value="Ala_racemase_N"/>
    <property type="match status" value="1"/>
</dbReference>
<dbReference type="InterPro" id="IPR001608">
    <property type="entry name" value="Ala_racemase_N"/>
</dbReference>
<accession>A0A6J7EPU2</accession>
<evidence type="ECO:0000313" key="7">
    <source>
        <dbReference type="EMBL" id="CAB5065643.1"/>
    </source>
</evidence>
<feature type="domain" description="D-serine dehydratase-like" evidence="3">
    <location>
        <begin position="248"/>
        <end position="339"/>
    </location>
</feature>
<name>A0A6J7EPU2_9ZZZZ</name>
<dbReference type="GO" id="GO:0036088">
    <property type="term" value="P:D-serine catabolic process"/>
    <property type="evidence" value="ECO:0007669"/>
    <property type="project" value="TreeGrafter"/>
</dbReference>
<evidence type="ECO:0000256" key="1">
    <source>
        <dbReference type="ARBA" id="ARBA00005323"/>
    </source>
</evidence>
<protein>
    <submittedName>
        <fullName evidence="6">Unannotated protein</fullName>
    </submittedName>
</protein>
<dbReference type="Pfam" id="PF14031">
    <property type="entry name" value="D-ser_dehydrat"/>
    <property type="match status" value="1"/>
</dbReference>
<dbReference type="EMBL" id="CAFBLR010000248">
    <property type="protein sequence ID" value="CAB4885572.1"/>
    <property type="molecule type" value="Genomic_DNA"/>
</dbReference>
<dbReference type="GO" id="GO:0008721">
    <property type="term" value="F:D-serine ammonia-lyase activity"/>
    <property type="evidence" value="ECO:0007669"/>
    <property type="project" value="TreeGrafter"/>
</dbReference>
<dbReference type="InterPro" id="IPR026956">
    <property type="entry name" value="D-ser_dehydrat-like_dom"/>
</dbReference>
<reference evidence="6" key="1">
    <citation type="submission" date="2020-05" db="EMBL/GenBank/DDBJ databases">
        <authorList>
            <person name="Chiriac C."/>
            <person name="Salcher M."/>
            <person name="Ghai R."/>
            <person name="Kavagutti S V."/>
        </authorList>
    </citation>
    <scope>NUCLEOTIDE SEQUENCE</scope>
</reference>
<sequence length="367" mass="38527">MNIETPAAVVDVSILDRNITSWAAQLGARAVGVRPHTKTTKCAEIIRRQVSAGAVGLTAATIGEVEALADSGFDHLFHAYPVWAGTPERSRRIRTLHERCNLMVGVESVESATALASAVSGASHPLAVVLEVDCGMLRSGVAPDAIAPLARACQDLGLDIRGAFTYGGHAYANCDAPAAAGDDEVHALAAAASTLRDEGVDVRVLSAGSTPTARRSARPPVTDERPGTYVFMDRQQLALGAGTLKDVSLYVLTTVVASHADGRFVLDAGSKVLSTDKPAWLEGFGFLPAYPAATVDRLSEHHAVVSANGQRPRVGEVVALVPNHCCVVVNLTDSLVAADRFDPLDDDLLGAVCDHERWGLISRGSNT</sequence>
<comment type="similarity">
    <text evidence="1">Belongs to the DSD1 family.</text>
</comment>
<dbReference type="AlphaFoldDB" id="A0A6J7EPU2"/>
<keyword evidence="2" id="KW-0456">Lyase</keyword>
<evidence type="ECO:0000313" key="5">
    <source>
        <dbReference type="EMBL" id="CAB4768407.1"/>
    </source>
</evidence>
<dbReference type="PANTHER" id="PTHR28004">
    <property type="entry name" value="ZGC:162816-RELATED"/>
    <property type="match status" value="1"/>
</dbReference>
<organism evidence="6">
    <name type="scientific">freshwater metagenome</name>
    <dbReference type="NCBI Taxonomy" id="449393"/>
    <lineage>
        <taxon>unclassified sequences</taxon>
        <taxon>metagenomes</taxon>
        <taxon>ecological metagenomes</taxon>
    </lineage>
</organism>
<dbReference type="InterPro" id="IPR051466">
    <property type="entry name" value="D-amino_acid_metab_enzyme"/>
</dbReference>
<dbReference type="Gene3D" id="2.40.37.20">
    <property type="entry name" value="D-serine dehydratase-like domain"/>
    <property type="match status" value="1"/>
</dbReference>
<gene>
    <name evidence="4" type="ORF">UFOPK2602_00790</name>
    <name evidence="5" type="ORF">UFOPK2806_02280</name>
    <name evidence="6" type="ORF">UFOPK3417_01879</name>
    <name evidence="7" type="ORF">UFOPK4306_01631</name>
</gene>
<dbReference type="InterPro" id="IPR042208">
    <property type="entry name" value="D-ser_dehydrat-like_sf"/>
</dbReference>
<evidence type="ECO:0000313" key="4">
    <source>
        <dbReference type="EMBL" id="CAB4704730.1"/>
    </source>
</evidence>
<dbReference type="EMBL" id="CAEZXX010000042">
    <property type="protein sequence ID" value="CAB4704730.1"/>
    <property type="molecule type" value="Genomic_DNA"/>
</dbReference>
<dbReference type="EMBL" id="CAFBQP010000064">
    <property type="protein sequence ID" value="CAB5065643.1"/>
    <property type="molecule type" value="Genomic_DNA"/>
</dbReference>
<dbReference type="InterPro" id="IPR029066">
    <property type="entry name" value="PLP-binding_barrel"/>
</dbReference>
<evidence type="ECO:0000313" key="6">
    <source>
        <dbReference type="EMBL" id="CAB4885572.1"/>
    </source>
</evidence>
<evidence type="ECO:0000259" key="3">
    <source>
        <dbReference type="SMART" id="SM01119"/>
    </source>
</evidence>
<evidence type="ECO:0000256" key="2">
    <source>
        <dbReference type="ARBA" id="ARBA00023239"/>
    </source>
</evidence>